<evidence type="ECO:0000256" key="4">
    <source>
        <dbReference type="ARBA" id="ARBA00023004"/>
    </source>
</evidence>
<feature type="domain" description="Rieske" evidence="6">
    <location>
        <begin position="13"/>
        <end position="115"/>
    </location>
</feature>
<dbReference type="InterPro" id="IPR015881">
    <property type="entry name" value="ARHD_Rieske_2Fe_2S"/>
</dbReference>
<keyword evidence="5" id="KW-0411">Iron-sulfur</keyword>
<dbReference type="PROSITE" id="PS51296">
    <property type="entry name" value="RIESKE"/>
    <property type="match status" value="1"/>
</dbReference>
<dbReference type="PROSITE" id="PS00570">
    <property type="entry name" value="RING_HYDROXYL_ALPHA"/>
    <property type="match status" value="1"/>
</dbReference>
<dbReference type="Pfam" id="PF00355">
    <property type="entry name" value="Rieske"/>
    <property type="match status" value="1"/>
</dbReference>
<dbReference type="InterPro" id="IPR044043">
    <property type="entry name" value="VanA_C_cat"/>
</dbReference>
<dbReference type="SUPFAM" id="SSF50022">
    <property type="entry name" value="ISP domain"/>
    <property type="match status" value="1"/>
</dbReference>
<organism evidence="7">
    <name type="scientific">marine metagenome</name>
    <dbReference type="NCBI Taxonomy" id="408172"/>
    <lineage>
        <taxon>unclassified sequences</taxon>
        <taxon>metagenomes</taxon>
        <taxon>ecological metagenomes</taxon>
    </lineage>
</organism>
<protein>
    <recommendedName>
        <fullName evidence="6">Rieske domain-containing protein</fullName>
    </recommendedName>
</protein>
<dbReference type="SUPFAM" id="SSF55961">
    <property type="entry name" value="Bet v1-like"/>
    <property type="match status" value="1"/>
</dbReference>
<evidence type="ECO:0000256" key="2">
    <source>
        <dbReference type="ARBA" id="ARBA00022723"/>
    </source>
</evidence>
<evidence type="ECO:0000256" key="1">
    <source>
        <dbReference type="ARBA" id="ARBA00022714"/>
    </source>
</evidence>
<evidence type="ECO:0000259" key="6">
    <source>
        <dbReference type="PROSITE" id="PS51296"/>
    </source>
</evidence>
<dbReference type="PANTHER" id="PTHR21266:SF60">
    <property type="entry name" value="3-KETOSTEROID-9-ALPHA-MONOOXYGENASE, OXYGENASE COMPONENT"/>
    <property type="match status" value="1"/>
</dbReference>
<keyword evidence="3" id="KW-0560">Oxidoreductase</keyword>
<keyword evidence="2" id="KW-0479">Metal-binding</keyword>
<dbReference type="GO" id="GO:0016491">
    <property type="term" value="F:oxidoreductase activity"/>
    <property type="evidence" value="ECO:0007669"/>
    <property type="project" value="UniProtKB-KW"/>
</dbReference>
<dbReference type="GO" id="GO:0051537">
    <property type="term" value="F:2 iron, 2 sulfur cluster binding"/>
    <property type="evidence" value="ECO:0007669"/>
    <property type="project" value="UniProtKB-KW"/>
</dbReference>
<dbReference type="PANTHER" id="PTHR21266">
    <property type="entry name" value="IRON-SULFUR DOMAIN CONTAINING PROTEIN"/>
    <property type="match status" value="1"/>
</dbReference>
<accession>A0A381N751</accession>
<dbReference type="GO" id="GO:0005506">
    <property type="term" value="F:iron ion binding"/>
    <property type="evidence" value="ECO:0007669"/>
    <property type="project" value="InterPro"/>
</dbReference>
<keyword evidence="4" id="KW-0408">Iron</keyword>
<dbReference type="InterPro" id="IPR036922">
    <property type="entry name" value="Rieske_2Fe-2S_sf"/>
</dbReference>
<dbReference type="InterPro" id="IPR017941">
    <property type="entry name" value="Rieske_2Fe-2S"/>
</dbReference>
<evidence type="ECO:0000256" key="3">
    <source>
        <dbReference type="ARBA" id="ARBA00023002"/>
    </source>
</evidence>
<dbReference type="Pfam" id="PF19112">
    <property type="entry name" value="VanA_C"/>
    <property type="match status" value="1"/>
</dbReference>
<evidence type="ECO:0000313" key="7">
    <source>
        <dbReference type="EMBL" id="SUZ49904.1"/>
    </source>
</evidence>
<dbReference type="CDD" id="cd08878">
    <property type="entry name" value="RHO_alpha_C_DMO-like"/>
    <property type="match status" value="1"/>
</dbReference>
<dbReference type="EMBL" id="UINC01000142">
    <property type="protein sequence ID" value="SUZ49904.1"/>
    <property type="molecule type" value="Genomic_DNA"/>
</dbReference>
<evidence type="ECO:0000256" key="5">
    <source>
        <dbReference type="ARBA" id="ARBA00023014"/>
    </source>
</evidence>
<reference evidence="7" key="1">
    <citation type="submission" date="2018-05" db="EMBL/GenBank/DDBJ databases">
        <authorList>
            <person name="Lanie J.A."/>
            <person name="Ng W.-L."/>
            <person name="Kazmierczak K.M."/>
            <person name="Andrzejewski T.M."/>
            <person name="Davidsen T.M."/>
            <person name="Wayne K.J."/>
            <person name="Tettelin H."/>
            <person name="Glass J.I."/>
            <person name="Rusch D."/>
            <person name="Podicherti R."/>
            <person name="Tsui H.-C.T."/>
            <person name="Winkler M.E."/>
        </authorList>
    </citation>
    <scope>NUCLEOTIDE SEQUENCE</scope>
</reference>
<dbReference type="Gene3D" id="2.102.10.10">
    <property type="entry name" value="Rieske [2Fe-2S] iron-sulphur domain"/>
    <property type="match status" value="1"/>
</dbReference>
<dbReference type="InterPro" id="IPR050584">
    <property type="entry name" value="Cholesterol_7-desaturase"/>
</dbReference>
<name>A0A381N751_9ZZZZ</name>
<gene>
    <name evidence="7" type="ORF">METZ01_LOCUS2758</name>
</gene>
<proteinExistence type="predicted"/>
<keyword evidence="1" id="KW-0001">2Fe-2S</keyword>
<dbReference type="AlphaFoldDB" id="A0A381N751"/>
<sequence length="364" mass="42072">MSEFSNPFLYNCWYAAAWAHEIPKGEKLDRVYLEKPIVIYRGESGNYIALDNRCCHRGAPLSLGRVEGDCIRCMYHGMKYDSDGVVIEIPGQDFIGPNHRVQSYPIIEKGNLLWMWMGDPELANPNDINDYAPLSDSAWRGFEKEAYLRYNANWMLIVDNLADFSHLSFVHTNTLGGSEDYAFVTNPEVEKLENGFNVVRWSKNDTPAPYHAKINPDVPDRLDRCNSVQMLVPGIFFMSTIMAPVGWDPDSKNYDGVRQYRNCQFMTPETRSTTHFFWNYLHNYRIDDPTITASLQASLLEGFVEDKEIIEAQQKMLEYEDEFQPRGLQGDEALVHFRKVFNSLVIEERKKYSFHTLKIGNTII</sequence>
<dbReference type="Gene3D" id="3.90.380.10">
    <property type="entry name" value="Naphthalene 1,2-dioxygenase Alpha Subunit, Chain A, domain 1"/>
    <property type="match status" value="1"/>
</dbReference>